<dbReference type="AlphaFoldDB" id="A0AAV4DIY8"/>
<name>A0AAV4DIY8_9GAST</name>
<evidence type="ECO:0000313" key="2">
    <source>
        <dbReference type="Proteomes" id="UP000735302"/>
    </source>
</evidence>
<comment type="caution">
    <text evidence="1">The sequence shown here is derived from an EMBL/GenBank/DDBJ whole genome shotgun (WGS) entry which is preliminary data.</text>
</comment>
<dbReference type="EMBL" id="BLXT01007943">
    <property type="protein sequence ID" value="GFO44232.1"/>
    <property type="molecule type" value="Genomic_DNA"/>
</dbReference>
<proteinExistence type="predicted"/>
<organism evidence="1 2">
    <name type="scientific">Plakobranchus ocellatus</name>
    <dbReference type="NCBI Taxonomy" id="259542"/>
    <lineage>
        <taxon>Eukaryota</taxon>
        <taxon>Metazoa</taxon>
        <taxon>Spiralia</taxon>
        <taxon>Lophotrochozoa</taxon>
        <taxon>Mollusca</taxon>
        <taxon>Gastropoda</taxon>
        <taxon>Heterobranchia</taxon>
        <taxon>Euthyneura</taxon>
        <taxon>Panpulmonata</taxon>
        <taxon>Sacoglossa</taxon>
        <taxon>Placobranchoidea</taxon>
        <taxon>Plakobranchidae</taxon>
        <taxon>Plakobranchus</taxon>
    </lineage>
</organism>
<gene>
    <name evidence="1" type="ORF">PoB_007073700</name>
</gene>
<reference evidence="1 2" key="1">
    <citation type="journal article" date="2021" name="Elife">
        <title>Chloroplast acquisition without the gene transfer in kleptoplastic sea slugs, Plakobranchus ocellatus.</title>
        <authorList>
            <person name="Maeda T."/>
            <person name="Takahashi S."/>
            <person name="Yoshida T."/>
            <person name="Shimamura S."/>
            <person name="Takaki Y."/>
            <person name="Nagai Y."/>
            <person name="Toyoda A."/>
            <person name="Suzuki Y."/>
            <person name="Arimoto A."/>
            <person name="Ishii H."/>
            <person name="Satoh N."/>
            <person name="Nishiyama T."/>
            <person name="Hasebe M."/>
            <person name="Maruyama T."/>
            <person name="Minagawa J."/>
            <person name="Obokata J."/>
            <person name="Shigenobu S."/>
        </authorList>
    </citation>
    <scope>NUCLEOTIDE SEQUENCE [LARGE SCALE GENOMIC DNA]</scope>
</reference>
<protein>
    <submittedName>
        <fullName evidence="1">Uncharacterized protein</fullName>
    </submittedName>
</protein>
<sequence>MDGHISRHSYNQIDNLKVKQMDGWKGHTPFIDLYRQTSRKCDTWMDRQMTAKLAYRDRQSERGKCASGYAHYMFLLTMIDRQWGRLHPGTDPSAADEMKRSQDIV</sequence>
<keyword evidence="2" id="KW-1185">Reference proteome</keyword>
<accession>A0AAV4DIY8</accession>
<dbReference type="Proteomes" id="UP000735302">
    <property type="component" value="Unassembled WGS sequence"/>
</dbReference>
<evidence type="ECO:0000313" key="1">
    <source>
        <dbReference type="EMBL" id="GFO44232.1"/>
    </source>
</evidence>